<organism evidence="1 2">
    <name type="scientific">Ensete ventricosum</name>
    <name type="common">Abyssinian banana</name>
    <name type="synonym">Musa ensete</name>
    <dbReference type="NCBI Taxonomy" id="4639"/>
    <lineage>
        <taxon>Eukaryota</taxon>
        <taxon>Viridiplantae</taxon>
        <taxon>Streptophyta</taxon>
        <taxon>Embryophyta</taxon>
        <taxon>Tracheophyta</taxon>
        <taxon>Spermatophyta</taxon>
        <taxon>Magnoliopsida</taxon>
        <taxon>Liliopsida</taxon>
        <taxon>Zingiberales</taxon>
        <taxon>Musaceae</taxon>
        <taxon>Ensete</taxon>
    </lineage>
</organism>
<evidence type="ECO:0000313" key="2">
    <source>
        <dbReference type="Proteomes" id="UP000287651"/>
    </source>
</evidence>
<proteinExistence type="predicted"/>
<dbReference type="Proteomes" id="UP000287651">
    <property type="component" value="Unassembled WGS sequence"/>
</dbReference>
<evidence type="ECO:0000313" key="1">
    <source>
        <dbReference type="EMBL" id="RRT54057.1"/>
    </source>
</evidence>
<gene>
    <name evidence="1" type="ORF">B296_00041972</name>
</gene>
<sequence>MTVAAGAIGSSGCNRSAGQRARLEEDSNRRLRMAGACVYYDREGNVRWPTIGAGATAAVGNHLATTKAATWEAVMTEATTRWVRLEATCGGGGCGGGGGYGREAVESTGSVRNNFSPHAGFHRCGSRRGINHICATGADPTEEQQEKDQTMPRDWCQSCWFRRQRRQRIGAVGSGCRHQMAVVGSGEEEEHSLGCWHRSVGSTVE</sequence>
<name>A0A426YQQ4_ENSVE</name>
<dbReference type="AlphaFoldDB" id="A0A426YQQ4"/>
<accession>A0A426YQQ4</accession>
<reference evidence="1 2" key="1">
    <citation type="journal article" date="2014" name="Agronomy (Basel)">
        <title>A Draft Genome Sequence for Ensete ventricosum, the Drought-Tolerant Tree Against Hunger.</title>
        <authorList>
            <person name="Harrison J."/>
            <person name="Moore K.A."/>
            <person name="Paszkiewicz K."/>
            <person name="Jones T."/>
            <person name="Grant M."/>
            <person name="Ambacheew D."/>
            <person name="Muzemil S."/>
            <person name="Studholme D.J."/>
        </authorList>
    </citation>
    <scope>NUCLEOTIDE SEQUENCE [LARGE SCALE GENOMIC DNA]</scope>
</reference>
<protein>
    <submittedName>
        <fullName evidence="1">Uncharacterized protein</fullName>
    </submittedName>
</protein>
<dbReference type="EMBL" id="AMZH03010801">
    <property type="protein sequence ID" value="RRT54057.1"/>
    <property type="molecule type" value="Genomic_DNA"/>
</dbReference>
<comment type="caution">
    <text evidence="1">The sequence shown here is derived from an EMBL/GenBank/DDBJ whole genome shotgun (WGS) entry which is preliminary data.</text>
</comment>